<dbReference type="Pfam" id="PF05157">
    <property type="entry name" value="MshEN"/>
    <property type="match status" value="1"/>
</dbReference>
<protein>
    <submittedName>
        <fullName evidence="3">Type II secretion system (T2SS), protein E, N-terminal domain</fullName>
    </submittedName>
</protein>
<dbReference type="STRING" id="1121416.SAMN02745220_04014"/>
<keyword evidence="1" id="KW-0472">Membrane</keyword>
<dbReference type="Proteomes" id="UP000184603">
    <property type="component" value="Unassembled WGS sequence"/>
</dbReference>
<feature type="transmembrane region" description="Helical" evidence="1">
    <location>
        <begin position="156"/>
        <end position="177"/>
    </location>
</feature>
<keyword evidence="1" id="KW-1133">Transmembrane helix</keyword>
<dbReference type="Gene3D" id="3.30.300.160">
    <property type="entry name" value="Type II secretion system, protein E, N-terminal domain"/>
    <property type="match status" value="1"/>
</dbReference>
<dbReference type="InterPro" id="IPR037257">
    <property type="entry name" value="T2SS_E_N_sf"/>
</dbReference>
<dbReference type="GO" id="GO:0016887">
    <property type="term" value="F:ATP hydrolysis activity"/>
    <property type="evidence" value="ECO:0007669"/>
    <property type="project" value="TreeGrafter"/>
</dbReference>
<evidence type="ECO:0000313" key="4">
    <source>
        <dbReference type="Proteomes" id="UP000184603"/>
    </source>
</evidence>
<accession>A0A1M7YG06</accession>
<dbReference type="RefSeq" id="WP_073615448.1">
    <property type="nucleotide sequence ID" value="NZ_FRFE01000025.1"/>
</dbReference>
<dbReference type="PANTHER" id="PTHR30258">
    <property type="entry name" value="TYPE II SECRETION SYSTEM PROTEIN GSPE-RELATED"/>
    <property type="match status" value="1"/>
</dbReference>
<dbReference type="OrthoDB" id="5430167at2"/>
<feature type="domain" description="Type II secretion system protein GspE N-terminal" evidence="2">
    <location>
        <begin position="69"/>
        <end position="137"/>
    </location>
</feature>
<evidence type="ECO:0000259" key="2">
    <source>
        <dbReference type="Pfam" id="PF05157"/>
    </source>
</evidence>
<dbReference type="AlphaFoldDB" id="A0A1M7YG06"/>
<dbReference type="PANTHER" id="PTHR30258:SF1">
    <property type="entry name" value="PROTEIN TRANSPORT PROTEIN HOFB HOMOLOG"/>
    <property type="match status" value="1"/>
</dbReference>
<dbReference type="InterPro" id="IPR007831">
    <property type="entry name" value="T2SS_GspE_N"/>
</dbReference>
<keyword evidence="1" id="KW-0812">Transmembrane</keyword>
<evidence type="ECO:0000256" key="1">
    <source>
        <dbReference type="SAM" id="Phobius"/>
    </source>
</evidence>
<dbReference type="SUPFAM" id="SSF160246">
    <property type="entry name" value="EspE N-terminal domain-like"/>
    <property type="match status" value="1"/>
</dbReference>
<dbReference type="GO" id="GO:0005886">
    <property type="term" value="C:plasma membrane"/>
    <property type="evidence" value="ECO:0007669"/>
    <property type="project" value="TreeGrafter"/>
</dbReference>
<gene>
    <name evidence="3" type="ORF">SAMN02745220_04014</name>
</gene>
<keyword evidence="4" id="KW-1185">Reference proteome</keyword>
<proteinExistence type="predicted"/>
<dbReference type="EMBL" id="FRFE01000025">
    <property type="protein sequence ID" value="SHO51448.1"/>
    <property type="molecule type" value="Genomic_DNA"/>
</dbReference>
<sequence>MTNKPMLGELLVSNNIVSKEVINQALKLQVGGNRRLGSILVRMKVITDDQLAETLASQLGIAITDLQQSFSPEVKKILPRYLCNMYGVLPLKFKPNNVLQLAMTNPSDNEAINDLENYTGRVVEPCLARHSDIDRQIPLCIPLSLKDFFSPKVNTMANRVVATIALMCVIGLGIYTFDYIQKVRQGTISVTADYTLYHHHDLTFAVAKKGGYSLQGHAAFADGLYKAEFSDLKNIEAFIQKREKDFSGVQKDWLKWVLQQAGKGQSKQLVAQK</sequence>
<organism evidence="3 4">
    <name type="scientific">Desulfopila aestuarii DSM 18488</name>
    <dbReference type="NCBI Taxonomy" id="1121416"/>
    <lineage>
        <taxon>Bacteria</taxon>
        <taxon>Pseudomonadati</taxon>
        <taxon>Thermodesulfobacteriota</taxon>
        <taxon>Desulfobulbia</taxon>
        <taxon>Desulfobulbales</taxon>
        <taxon>Desulfocapsaceae</taxon>
        <taxon>Desulfopila</taxon>
    </lineage>
</organism>
<evidence type="ECO:0000313" key="3">
    <source>
        <dbReference type="EMBL" id="SHO51448.1"/>
    </source>
</evidence>
<name>A0A1M7YG06_9BACT</name>
<reference evidence="3 4" key="1">
    <citation type="submission" date="2016-12" db="EMBL/GenBank/DDBJ databases">
        <authorList>
            <person name="Song W.-J."/>
            <person name="Kurnit D.M."/>
        </authorList>
    </citation>
    <scope>NUCLEOTIDE SEQUENCE [LARGE SCALE GENOMIC DNA]</scope>
    <source>
        <strain evidence="3 4">DSM 18488</strain>
    </source>
</reference>